<evidence type="ECO:0000313" key="3">
    <source>
        <dbReference type="Proteomes" id="UP000095350"/>
    </source>
</evidence>
<dbReference type="RefSeq" id="WP_022112855.1">
    <property type="nucleotide sequence ID" value="NZ_CABIYH010000012.1"/>
</dbReference>
<sequence>MTGIEIVFSVIGIGIIIGGFVYAIYDSYCQSKDYRTSRKK</sequence>
<dbReference type="Proteomes" id="UP000095350">
    <property type="component" value="Unassembled WGS sequence"/>
</dbReference>
<name>A0A173TWY2_9FIRM</name>
<dbReference type="AlphaFoldDB" id="A0A173TWY2"/>
<dbReference type="EMBL" id="CYXZ01000012">
    <property type="protein sequence ID" value="CUN07402.1"/>
    <property type="molecule type" value="Genomic_DNA"/>
</dbReference>
<keyword evidence="1" id="KW-1133">Transmembrane helix</keyword>
<evidence type="ECO:0000313" key="2">
    <source>
        <dbReference type="EMBL" id="CUN07402.1"/>
    </source>
</evidence>
<organism evidence="2 3">
    <name type="scientific">Roseburia intestinalis</name>
    <dbReference type="NCBI Taxonomy" id="166486"/>
    <lineage>
        <taxon>Bacteria</taxon>
        <taxon>Bacillati</taxon>
        <taxon>Bacillota</taxon>
        <taxon>Clostridia</taxon>
        <taxon>Lachnospirales</taxon>
        <taxon>Lachnospiraceae</taxon>
        <taxon>Roseburia</taxon>
    </lineage>
</organism>
<proteinExistence type="predicted"/>
<keyword evidence="1" id="KW-0812">Transmembrane</keyword>
<protein>
    <submittedName>
        <fullName evidence="2">Uncharacterized protein</fullName>
    </submittedName>
</protein>
<dbReference type="PaxDb" id="166486-ERS852572_01783"/>
<reference evidence="2 3" key="1">
    <citation type="submission" date="2015-09" db="EMBL/GenBank/DDBJ databases">
        <authorList>
            <consortium name="Pathogen Informatics"/>
        </authorList>
    </citation>
    <scope>NUCLEOTIDE SEQUENCE [LARGE SCALE GENOMIC DNA]</scope>
    <source>
        <strain evidence="2 3">2789STDY5834960</strain>
    </source>
</reference>
<accession>A0A173TWY2</accession>
<keyword evidence="1" id="KW-0472">Membrane</keyword>
<gene>
    <name evidence="2" type="ORF">ERS852572_01783</name>
</gene>
<feature type="transmembrane region" description="Helical" evidence="1">
    <location>
        <begin position="6"/>
        <end position="25"/>
    </location>
</feature>
<evidence type="ECO:0000256" key="1">
    <source>
        <dbReference type="SAM" id="Phobius"/>
    </source>
</evidence>